<dbReference type="OMA" id="TKHQTLC"/>
<dbReference type="PANTHER" id="PTHR45672:SF3">
    <property type="entry name" value="THIOREDOXIN DOMAIN-CONTAINING PROTEIN 5"/>
    <property type="match status" value="1"/>
</dbReference>
<dbReference type="Pfam" id="PF00085">
    <property type="entry name" value="Thioredoxin"/>
    <property type="match status" value="3"/>
</dbReference>
<evidence type="ECO:0000256" key="2">
    <source>
        <dbReference type="ARBA" id="ARBA00022729"/>
    </source>
</evidence>
<feature type="domain" description="Thioredoxin" evidence="8">
    <location>
        <begin position="144"/>
        <end position="255"/>
    </location>
</feature>
<feature type="compositionally biased region" description="Basic and acidic residues" evidence="6">
    <location>
        <begin position="273"/>
        <end position="287"/>
    </location>
</feature>
<feature type="domain" description="Thioredoxin" evidence="8">
    <location>
        <begin position="16"/>
        <end position="142"/>
    </location>
</feature>
<dbReference type="InterPro" id="IPR017937">
    <property type="entry name" value="Thioredoxin_CS"/>
</dbReference>
<evidence type="ECO:0000313" key="9">
    <source>
        <dbReference type="EnsemblMetazoa" id="XP_038051895.1"/>
    </source>
</evidence>
<keyword evidence="4" id="KW-0676">Redox-active center</keyword>
<keyword evidence="3" id="KW-0677">Repeat</keyword>
<keyword evidence="2 7" id="KW-0732">Signal</keyword>
<dbReference type="GO" id="GO:0006457">
    <property type="term" value="P:protein folding"/>
    <property type="evidence" value="ECO:0007669"/>
    <property type="project" value="TreeGrafter"/>
</dbReference>
<keyword evidence="10" id="KW-1185">Reference proteome</keyword>
<dbReference type="Proteomes" id="UP000887568">
    <property type="component" value="Unplaced"/>
</dbReference>
<evidence type="ECO:0000256" key="6">
    <source>
        <dbReference type="SAM" id="MobiDB-lite"/>
    </source>
</evidence>
<organism evidence="9 10">
    <name type="scientific">Patiria miniata</name>
    <name type="common">Bat star</name>
    <name type="synonym">Asterina miniata</name>
    <dbReference type="NCBI Taxonomy" id="46514"/>
    <lineage>
        <taxon>Eukaryota</taxon>
        <taxon>Metazoa</taxon>
        <taxon>Echinodermata</taxon>
        <taxon>Eleutherozoa</taxon>
        <taxon>Asterozoa</taxon>
        <taxon>Asteroidea</taxon>
        <taxon>Valvatacea</taxon>
        <taxon>Valvatida</taxon>
        <taxon>Asterinidae</taxon>
        <taxon>Patiria</taxon>
    </lineage>
</organism>
<dbReference type="GeneID" id="119724759"/>
<accession>A0A913ZLC3</accession>
<dbReference type="PROSITE" id="PS00194">
    <property type="entry name" value="THIOREDOXIN_1"/>
    <property type="match status" value="3"/>
</dbReference>
<feature type="chain" id="PRO_5036765320" description="Thioredoxin domain-containing protein" evidence="7">
    <location>
        <begin position="28"/>
        <end position="412"/>
    </location>
</feature>
<reference evidence="9" key="1">
    <citation type="submission" date="2022-11" db="UniProtKB">
        <authorList>
            <consortium name="EnsemblMetazoa"/>
        </authorList>
    </citation>
    <scope>IDENTIFICATION</scope>
</reference>
<dbReference type="GO" id="GO:0005783">
    <property type="term" value="C:endoplasmic reticulum"/>
    <property type="evidence" value="ECO:0007669"/>
    <property type="project" value="TreeGrafter"/>
</dbReference>
<dbReference type="PANTHER" id="PTHR45672">
    <property type="entry name" value="PROTEIN DISULFIDE-ISOMERASE C17H9.14C-RELATED"/>
    <property type="match status" value="1"/>
</dbReference>
<dbReference type="InterPro" id="IPR005788">
    <property type="entry name" value="PDI_thioredoxin-like_dom"/>
</dbReference>
<protein>
    <recommendedName>
        <fullName evidence="8">Thioredoxin domain-containing protein</fullName>
    </recommendedName>
</protein>
<dbReference type="PROSITE" id="PS51257">
    <property type="entry name" value="PROKAR_LIPOPROTEIN"/>
    <property type="match status" value="1"/>
</dbReference>
<dbReference type="EnsemblMetazoa" id="XM_038195967.1">
    <property type="protein sequence ID" value="XP_038051895.1"/>
    <property type="gene ID" value="LOC119724759"/>
</dbReference>
<feature type="signal peptide" evidence="7">
    <location>
        <begin position="1"/>
        <end position="27"/>
    </location>
</feature>
<evidence type="ECO:0000256" key="3">
    <source>
        <dbReference type="ARBA" id="ARBA00022737"/>
    </source>
</evidence>
<evidence type="ECO:0000313" key="10">
    <source>
        <dbReference type="Proteomes" id="UP000887568"/>
    </source>
</evidence>
<dbReference type="PRINTS" id="PR00421">
    <property type="entry name" value="THIOREDOXIN"/>
</dbReference>
<sequence>MEFRTTSVMSLLLPVFLSVVLMSCVSADNDDHGEVKNEYNELMFNHAIGKSAHFIMFFAPWCGHCKKLAPVWDQLAERFNTDESVPATYAKVDCIKETKVCHENDVKGYPTLKFFNPGKQPAKYTGKRDFENLERFMLEQLDKKKESVPQPPEAKHGLYELTEDNFKGHITEGDHFVEFYAPWCGHCKRLAEPWQQLAEGFSHNEAITIAKIDCTAHRQVCREHNVNNFPTLKYFRDGKEIDTYKGGRDHKSLKEYVTSKMAPPSTEAPPTQDIKKEEKKVEEKKIMDGPAGQTEPRESKVVILTEDSFPEGISKGLTFVKFFAPWCGHCKKLAPTFEDLARKVEDKPGLTAAKVDCTVHKTTCSKHEVKGYPTLMLFKNGNFVEKYSGSRSLDDMYSYMLRKLKESQKEEL</sequence>
<feature type="region of interest" description="Disordered" evidence="6">
    <location>
        <begin position="260"/>
        <end position="296"/>
    </location>
</feature>
<dbReference type="NCBIfam" id="TIGR01126">
    <property type="entry name" value="pdi_dom"/>
    <property type="match status" value="1"/>
</dbReference>
<dbReference type="InterPro" id="IPR051063">
    <property type="entry name" value="PDI"/>
</dbReference>
<dbReference type="PROSITE" id="PS51352">
    <property type="entry name" value="THIOREDOXIN_2"/>
    <property type="match status" value="3"/>
</dbReference>
<evidence type="ECO:0000256" key="5">
    <source>
        <dbReference type="RuleBase" id="RU004208"/>
    </source>
</evidence>
<evidence type="ECO:0000256" key="1">
    <source>
        <dbReference type="ARBA" id="ARBA00006347"/>
    </source>
</evidence>
<dbReference type="OrthoDB" id="71336at2759"/>
<name>A0A913ZLC3_PATMI</name>
<dbReference type="GO" id="GO:0003756">
    <property type="term" value="F:protein disulfide isomerase activity"/>
    <property type="evidence" value="ECO:0007669"/>
    <property type="project" value="InterPro"/>
</dbReference>
<dbReference type="SUPFAM" id="SSF52833">
    <property type="entry name" value="Thioredoxin-like"/>
    <property type="match status" value="3"/>
</dbReference>
<dbReference type="InterPro" id="IPR013766">
    <property type="entry name" value="Thioredoxin_domain"/>
</dbReference>
<feature type="domain" description="Thioredoxin" evidence="8">
    <location>
        <begin position="256"/>
        <end position="409"/>
    </location>
</feature>
<dbReference type="InterPro" id="IPR036249">
    <property type="entry name" value="Thioredoxin-like_sf"/>
</dbReference>
<comment type="similarity">
    <text evidence="1 5">Belongs to the protein disulfide isomerase family.</text>
</comment>
<evidence type="ECO:0000259" key="8">
    <source>
        <dbReference type="PROSITE" id="PS51352"/>
    </source>
</evidence>
<evidence type="ECO:0000256" key="4">
    <source>
        <dbReference type="ARBA" id="ARBA00023284"/>
    </source>
</evidence>
<evidence type="ECO:0000256" key="7">
    <source>
        <dbReference type="SAM" id="SignalP"/>
    </source>
</evidence>
<dbReference type="RefSeq" id="XP_038051895.1">
    <property type="nucleotide sequence ID" value="XM_038195967.1"/>
</dbReference>
<dbReference type="AlphaFoldDB" id="A0A913ZLC3"/>
<dbReference type="Gene3D" id="3.40.30.10">
    <property type="entry name" value="Glutaredoxin"/>
    <property type="match status" value="3"/>
</dbReference>
<dbReference type="CTD" id="81567"/>
<proteinExistence type="inferred from homology"/>